<evidence type="ECO:0000256" key="4">
    <source>
        <dbReference type="RuleBase" id="RU362118"/>
    </source>
</evidence>
<dbReference type="InterPro" id="IPR015422">
    <property type="entry name" value="PyrdxlP-dep_Trfase_small"/>
</dbReference>
<dbReference type="PANTHER" id="PTHR11808:SF15">
    <property type="entry name" value="CYSTATHIONINE GAMMA-LYASE"/>
    <property type="match status" value="1"/>
</dbReference>
<evidence type="ECO:0000313" key="6">
    <source>
        <dbReference type="Proteomes" id="UP001354971"/>
    </source>
</evidence>
<dbReference type="GO" id="GO:0003962">
    <property type="term" value="F:cystathionine gamma-synthase activity"/>
    <property type="evidence" value="ECO:0007669"/>
    <property type="project" value="UniProtKB-EC"/>
</dbReference>
<gene>
    <name evidence="5" type="ORF">V0U79_09505</name>
</gene>
<keyword evidence="5" id="KW-0808">Transferase</keyword>
<comment type="similarity">
    <text evidence="2 4">Belongs to the trans-sulfuration enzymes family.</text>
</comment>
<dbReference type="Proteomes" id="UP001354971">
    <property type="component" value="Unassembled WGS sequence"/>
</dbReference>
<dbReference type="Pfam" id="PF01053">
    <property type="entry name" value="Cys_Met_Meta_PP"/>
    <property type="match status" value="1"/>
</dbReference>
<proteinExistence type="inferred from homology"/>
<dbReference type="Gene3D" id="3.40.640.10">
    <property type="entry name" value="Type I PLP-dependent aspartate aminotransferase-like (Major domain)"/>
    <property type="match status" value="1"/>
</dbReference>
<dbReference type="NCBIfam" id="NF005871">
    <property type="entry name" value="PRK07811.1"/>
    <property type="match status" value="1"/>
</dbReference>
<comment type="cofactor">
    <cofactor evidence="1 4">
        <name>pyridoxal 5'-phosphate</name>
        <dbReference type="ChEBI" id="CHEBI:597326"/>
    </cofactor>
</comment>
<dbReference type="RefSeq" id="WP_330199265.1">
    <property type="nucleotide sequence ID" value="NZ_JAZDRP010000005.1"/>
</dbReference>
<sequence>MSGENQQFATRCIHAGQSPDPTTGAIMTPIYQTSTYVQTSPGEFIENYDYSRSANPTRTALEANVASLEGGKHGIAFSSGVASLAACIHLLKSGDHVLLCDDVYGGTFRMFNNVFAQLGIQFSRVDMTDLDATRAAMTDQTKLVWLETPTNPTLKVIDIEAVAQIAHDHGALCVADNTFASPYLQNPLALGADIVSHSCTKYLGGHSDLVGGILLTSSSELAEKLHYVQNAVGAVPAPMDCFLLLRSTKTLHVRMERHCENAGKIADWLTGQDGIERVIYPGLDSHPQHRIAAKQMRGFGGMITMTLKGGLPASRRFLETLKLFSLAESLGGVESLVEHPAIMTHASVDADKRAALGIDDGLVRLSCGIEDAGDLIADLEQALDAAKTV</sequence>
<dbReference type="PROSITE" id="PS00868">
    <property type="entry name" value="CYS_MET_METAB_PP"/>
    <property type="match status" value="1"/>
</dbReference>
<evidence type="ECO:0000256" key="2">
    <source>
        <dbReference type="ARBA" id="ARBA00009077"/>
    </source>
</evidence>
<name>A0ABU7LRQ8_9PROT</name>
<organism evidence="5 6">
    <name type="scientific">Hyphobacterium lacteum</name>
    <dbReference type="NCBI Taxonomy" id="3116575"/>
    <lineage>
        <taxon>Bacteria</taxon>
        <taxon>Pseudomonadati</taxon>
        <taxon>Pseudomonadota</taxon>
        <taxon>Alphaproteobacteria</taxon>
        <taxon>Maricaulales</taxon>
        <taxon>Maricaulaceae</taxon>
        <taxon>Hyphobacterium</taxon>
    </lineage>
</organism>
<dbReference type="InterPro" id="IPR054542">
    <property type="entry name" value="Cys_met_metab_PP"/>
</dbReference>
<comment type="caution">
    <text evidence="5">The sequence shown here is derived from an EMBL/GenBank/DDBJ whole genome shotgun (WGS) entry which is preliminary data.</text>
</comment>
<dbReference type="EC" id="2.5.1.48" evidence="5"/>
<dbReference type="InterPro" id="IPR000277">
    <property type="entry name" value="Cys/Met-Metab_PyrdxlP-dep_enz"/>
</dbReference>
<evidence type="ECO:0000256" key="3">
    <source>
        <dbReference type="ARBA" id="ARBA00022898"/>
    </source>
</evidence>
<evidence type="ECO:0000313" key="5">
    <source>
        <dbReference type="EMBL" id="MEE2526602.1"/>
    </source>
</evidence>
<keyword evidence="3 4" id="KW-0663">Pyridoxal phosphate</keyword>
<evidence type="ECO:0000256" key="1">
    <source>
        <dbReference type="ARBA" id="ARBA00001933"/>
    </source>
</evidence>
<dbReference type="SUPFAM" id="SSF53383">
    <property type="entry name" value="PLP-dependent transferases"/>
    <property type="match status" value="1"/>
</dbReference>
<reference evidence="5 6" key="1">
    <citation type="submission" date="2024-01" db="EMBL/GenBank/DDBJ databases">
        <title>Hyphobacterium bacterium isolated from marine sediment.</title>
        <authorList>
            <person name="Zhao S."/>
        </authorList>
    </citation>
    <scope>NUCLEOTIDE SEQUENCE [LARGE SCALE GENOMIC DNA]</scope>
    <source>
        <strain evidence="6">HN65</strain>
    </source>
</reference>
<dbReference type="PANTHER" id="PTHR11808">
    <property type="entry name" value="TRANS-SULFURATION ENZYME FAMILY MEMBER"/>
    <property type="match status" value="1"/>
</dbReference>
<dbReference type="InterPro" id="IPR015421">
    <property type="entry name" value="PyrdxlP-dep_Trfase_major"/>
</dbReference>
<dbReference type="PIRSF" id="PIRSF001434">
    <property type="entry name" value="CGS"/>
    <property type="match status" value="1"/>
</dbReference>
<dbReference type="InterPro" id="IPR015424">
    <property type="entry name" value="PyrdxlP-dep_Trfase"/>
</dbReference>
<accession>A0ABU7LRQ8</accession>
<dbReference type="EMBL" id="JAZDRP010000005">
    <property type="protein sequence ID" value="MEE2526602.1"/>
    <property type="molecule type" value="Genomic_DNA"/>
</dbReference>
<dbReference type="Gene3D" id="3.90.1150.10">
    <property type="entry name" value="Aspartate Aminotransferase, domain 1"/>
    <property type="match status" value="1"/>
</dbReference>
<dbReference type="CDD" id="cd00614">
    <property type="entry name" value="CGS_like"/>
    <property type="match status" value="1"/>
</dbReference>
<keyword evidence="6" id="KW-1185">Reference proteome</keyword>
<protein>
    <submittedName>
        <fullName evidence="5">Cystathionine gamma-synthase</fullName>
        <ecNumber evidence="5">2.5.1.48</ecNumber>
    </submittedName>
</protein>